<dbReference type="AlphaFoldDB" id="Q0CIS7"/>
<keyword evidence="4" id="KW-0378">Hydrolase</keyword>
<accession>Q0CIS7</accession>
<dbReference type="InterPro" id="IPR023631">
    <property type="entry name" value="Amidase_dom"/>
</dbReference>
<feature type="active site" description="Acyl-ester intermediate" evidence="5">
    <location>
        <position position="244"/>
    </location>
</feature>
<dbReference type="HOGENOM" id="CLU_009600_9_2_1"/>
<dbReference type="OrthoDB" id="6428749at2759"/>
<evidence type="ECO:0000256" key="4">
    <source>
        <dbReference type="ARBA" id="ARBA00022801"/>
    </source>
</evidence>
<feature type="binding site" evidence="6">
    <location>
        <begin position="241"/>
        <end position="244"/>
    </location>
    <ligand>
        <name>substrate</name>
    </ligand>
</feature>
<sequence>MTVNEEADVPMWQGIVARKRREQQQAINEFTSKYTASTDKIDGVAICDLPHEKLRELLSEGDLQAETVTIAYITQAIESHKKTNCLTEILFADAVERARELDNHFRKFGKPIGPLHGIPVSLKDQFDVRGLDSSLGYVGRAFSPRREDAAVVTIMRQLGAVIIAKTNLPQSIMVRLYHALFDLYGSRSWLTRGFKMAETDNPLWGLTVNPRDPSFTPGGSSGGESALLASHGSLVGWGTDIGGSIRSPSSMMGLYGLKPSHGRLPYYNVSVSTEGQEHVPSVVGPMTRSLFSLTEVTKCVIDSEPWRLDPRCVPIPWRQEMYEDMLSRPLTVGLITDDGVVRPHPPIRRALTLLVEKLKQQGHEIIPWDTTGHADFIAVQDQYYTADGGEDIRRDIAVCNEPFLPYVQALVDRGAPIYVYQYWQLNRQKVAHQRCIWTGGTARADLLDGKLMCFLPRSCHIRRWVGYTKVWNFLDYSAMAFPVTTISKETDVVDVGYEPRNATDEWNWKLYDPERMDGHPLGLQIIARKLEEEKVLGAAKVFENALTA</sequence>
<evidence type="ECO:0000313" key="8">
    <source>
        <dbReference type="EMBL" id="EAU32951.1"/>
    </source>
</evidence>
<name>Q0CIS7_ASPTN</name>
<dbReference type="PANTHER" id="PTHR46072:SF2">
    <property type="entry name" value="AMIDASE (EUROFUNG)"/>
    <property type="match status" value="1"/>
</dbReference>
<comment type="catalytic activity">
    <reaction evidence="1">
        <text>a monocarboxylic acid amide + H2O = a monocarboxylate + NH4(+)</text>
        <dbReference type="Rhea" id="RHEA:12020"/>
        <dbReference type="ChEBI" id="CHEBI:15377"/>
        <dbReference type="ChEBI" id="CHEBI:28938"/>
        <dbReference type="ChEBI" id="CHEBI:35757"/>
        <dbReference type="ChEBI" id="CHEBI:83628"/>
        <dbReference type="EC" id="3.5.1.4"/>
    </reaction>
</comment>
<dbReference type="PROSITE" id="PS00571">
    <property type="entry name" value="AMIDASES"/>
    <property type="match status" value="1"/>
</dbReference>
<feature type="active site" description="Charge relay system" evidence="5">
    <location>
        <position position="123"/>
    </location>
</feature>
<dbReference type="PANTHER" id="PTHR46072">
    <property type="entry name" value="AMIDASE-RELATED-RELATED"/>
    <property type="match status" value="1"/>
</dbReference>
<protein>
    <recommendedName>
        <fullName evidence="3">amidase</fullName>
        <ecNumber evidence="3">3.5.1.4</ecNumber>
    </recommendedName>
</protein>
<feature type="active site" description="Charge relay system" evidence="5">
    <location>
        <position position="220"/>
    </location>
</feature>
<evidence type="ECO:0000256" key="6">
    <source>
        <dbReference type="PIRSR" id="PIRSR001221-2"/>
    </source>
</evidence>
<dbReference type="VEuPathDB" id="FungiDB:ATEG_06407"/>
<dbReference type="GeneID" id="4322213"/>
<dbReference type="EC" id="3.5.1.4" evidence="3"/>
<feature type="binding site" evidence="6">
    <location>
        <position position="172"/>
    </location>
    <ligand>
        <name>substrate</name>
    </ligand>
</feature>
<feature type="domain" description="Amidase" evidence="7">
    <location>
        <begin position="68"/>
        <end position="174"/>
    </location>
</feature>
<dbReference type="InterPro" id="IPR036928">
    <property type="entry name" value="AS_sf"/>
</dbReference>
<evidence type="ECO:0000256" key="5">
    <source>
        <dbReference type="PIRSR" id="PIRSR001221-1"/>
    </source>
</evidence>
<feature type="binding site" evidence="6">
    <location>
        <position position="220"/>
    </location>
    <ligand>
        <name>substrate</name>
    </ligand>
</feature>
<dbReference type="eggNOG" id="KOG1212">
    <property type="taxonomic scope" value="Eukaryota"/>
</dbReference>
<evidence type="ECO:0000256" key="2">
    <source>
        <dbReference type="ARBA" id="ARBA00009199"/>
    </source>
</evidence>
<gene>
    <name evidence="8" type="ORF">ATEG_06407</name>
</gene>
<proteinExistence type="inferred from homology"/>
<feature type="domain" description="Amidase" evidence="7">
    <location>
        <begin position="197"/>
        <end position="536"/>
    </location>
</feature>
<dbReference type="Pfam" id="PF01425">
    <property type="entry name" value="Amidase"/>
    <property type="match status" value="2"/>
</dbReference>
<organism evidence="8 9">
    <name type="scientific">Aspergillus terreus (strain NIH 2624 / FGSC A1156)</name>
    <dbReference type="NCBI Taxonomy" id="341663"/>
    <lineage>
        <taxon>Eukaryota</taxon>
        <taxon>Fungi</taxon>
        <taxon>Dikarya</taxon>
        <taxon>Ascomycota</taxon>
        <taxon>Pezizomycotina</taxon>
        <taxon>Eurotiomycetes</taxon>
        <taxon>Eurotiomycetidae</taxon>
        <taxon>Eurotiales</taxon>
        <taxon>Aspergillaceae</taxon>
        <taxon>Aspergillus</taxon>
        <taxon>Aspergillus subgen. Circumdati</taxon>
    </lineage>
</organism>
<dbReference type="PIRSF" id="PIRSF001221">
    <property type="entry name" value="Amidase_fungi"/>
    <property type="match status" value="1"/>
</dbReference>
<evidence type="ECO:0000256" key="1">
    <source>
        <dbReference type="ARBA" id="ARBA00001311"/>
    </source>
</evidence>
<dbReference type="RefSeq" id="XP_001215585.1">
    <property type="nucleotide sequence ID" value="XM_001215585.1"/>
</dbReference>
<comment type="similarity">
    <text evidence="2">Belongs to the amidase family.</text>
</comment>
<reference evidence="9" key="1">
    <citation type="submission" date="2005-09" db="EMBL/GenBank/DDBJ databases">
        <title>Annotation of the Aspergillus terreus NIH2624 genome.</title>
        <authorList>
            <person name="Birren B.W."/>
            <person name="Lander E.S."/>
            <person name="Galagan J.E."/>
            <person name="Nusbaum C."/>
            <person name="Devon K."/>
            <person name="Henn M."/>
            <person name="Ma L.-J."/>
            <person name="Jaffe D.B."/>
            <person name="Butler J."/>
            <person name="Alvarez P."/>
            <person name="Gnerre S."/>
            <person name="Grabherr M."/>
            <person name="Kleber M."/>
            <person name="Mauceli E.W."/>
            <person name="Brockman W."/>
            <person name="Rounsley S."/>
            <person name="Young S.K."/>
            <person name="LaButti K."/>
            <person name="Pushparaj V."/>
            <person name="DeCaprio D."/>
            <person name="Crawford M."/>
            <person name="Koehrsen M."/>
            <person name="Engels R."/>
            <person name="Montgomery P."/>
            <person name="Pearson M."/>
            <person name="Howarth C."/>
            <person name="Larson L."/>
            <person name="Luoma S."/>
            <person name="White J."/>
            <person name="Alvarado L."/>
            <person name="Kodira C.D."/>
            <person name="Zeng Q."/>
            <person name="Oleary S."/>
            <person name="Yandava C."/>
            <person name="Denning D.W."/>
            <person name="Nierman W.C."/>
            <person name="Milne T."/>
            <person name="Madden K."/>
        </authorList>
    </citation>
    <scope>NUCLEOTIDE SEQUENCE [LARGE SCALE GENOMIC DNA]</scope>
    <source>
        <strain evidence="9">NIH 2624 / FGSC A1156</strain>
    </source>
</reference>
<evidence type="ECO:0000259" key="7">
    <source>
        <dbReference type="Pfam" id="PF01425"/>
    </source>
</evidence>
<evidence type="ECO:0000256" key="3">
    <source>
        <dbReference type="ARBA" id="ARBA00012922"/>
    </source>
</evidence>
<evidence type="ECO:0000313" key="9">
    <source>
        <dbReference type="Proteomes" id="UP000007963"/>
    </source>
</evidence>
<dbReference type="Gene3D" id="3.90.1300.10">
    <property type="entry name" value="Amidase signature (AS) domain"/>
    <property type="match status" value="1"/>
</dbReference>
<dbReference type="InterPro" id="IPR020556">
    <property type="entry name" value="Amidase_CS"/>
</dbReference>
<dbReference type="Proteomes" id="UP000007963">
    <property type="component" value="Unassembled WGS sequence"/>
</dbReference>
<dbReference type="SUPFAM" id="SSF75304">
    <property type="entry name" value="Amidase signature (AS) enzymes"/>
    <property type="match status" value="1"/>
</dbReference>
<dbReference type="STRING" id="341663.Q0CIS7"/>
<dbReference type="EMBL" id="CH476602">
    <property type="protein sequence ID" value="EAU32951.1"/>
    <property type="molecule type" value="Genomic_DNA"/>
</dbReference>
<dbReference type="GO" id="GO:0004040">
    <property type="term" value="F:amidase activity"/>
    <property type="evidence" value="ECO:0007669"/>
    <property type="project" value="UniProtKB-EC"/>
</dbReference>